<organism evidence="7 8">
    <name type="scientific">Sarocladium strictum</name>
    <name type="common">Black bundle disease fungus</name>
    <name type="synonym">Acremonium strictum</name>
    <dbReference type="NCBI Taxonomy" id="5046"/>
    <lineage>
        <taxon>Eukaryota</taxon>
        <taxon>Fungi</taxon>
        <taxon>Dikarya</taxon>
        <taxon>Ascomycota</taxon>
        <taxon>Pezizomycotina</taxon>
        <taxon>Sordariomycetes</taxon>
        <taxon>Hypocreomycetidae</taxon>
        <taxon>Hypocreales</taxon>
        <taxon>Sarocladiaceae</taxon>
        <taxon>Sarocladium</taxon>
    </lineage>
</organism>
<feature type="compositionally biased region" description="Polar residues" evidence="4">
    <location>
        <begin position="21"/>
        <end position="61"/>
    </location>
</feature>
<dbReference type="InterPro" id="IPR050708">
    <property type="entry name" value="T6SS_VgrG/RHS"/>
</dbReference>
<dbReference type="EMBL" id="JAPDFR010000001">
    <property type="protein sequence ID" value="KAK0390685.1"/>
    <property type="molecule type" value="Genomic_DNA"/>
</dbReference>
<evidence type="ECO:0000313" key="7">
    <source>
        <dbReference type="EMBL" id="KAK0390685.1"/>
    </source>
</evidence>
<dbReference type="Pfam" id="PF12256">
    <property type="entry name" value="TcdB_toxin_midN"/>
    <property type="match status" value="1"/>
</dbReference>
<feature type="region of interest" description="Disordered" evidence="4">
    <location>
        <begin position="1"/>
        <end position="61"/>
    </location>
</feature>
<dbReference type="SUPFAM" id="SSF69318">
    <property type="entry name" value="Integrin alpha N-terminal domain"/>
    <property type="match status" value="1"/>
</dbReference>
<keyword evidence="2" id="KW-0964">Secreted</keyword>
<dbReference type="InterPro" id="IPR022385">
    <property type="entry name" value="Rhs_assc_core"/>
</dbReference>
<feature type="domain" description="Insecticide toxin TcdB middle/C-terminal" evidence="5">
    <location>
        <begin position="989"/>
        <end position="1084"/>
    </location>
</feature>
<dbReference type="InterPro" id="IPR022045">
    <property type="entry name" value="TcdB_toxin_mid/N"/>
</dbReference>
<feature type="compositionally biased region" description="Polar residues" evidence="4">
    <location>
        <begin position="1"/>
        <end position="13"/>
    </location>
</feature>
<evidence type="ECO:0000256" key="2">
    <source>
        <dbReference type="ARBA" id="ARBA00022525"/>
    </source>
</evidence>
<evidence type="ECO:0000313" key="8">
    <source>
        <dbReference type="Proteomes" id="UP001175261"/>
    </source>
</evidence>
<dbReference type="InterPro" id="IPR022044">
    <property type="entry name" value="TcdB_toxin_mid/C"/>
</dbReference>
<keyword evidence="8" id="KW-1185">Reference proteome</keyword>
<dbReference type="GO" id="GO:0005576">
    <property type="term" value="C:extracellular region"/>
    <property type="evidence" value="ECO:0007669"/>
    <property type="project" value="UniProtKB-SubCell"/>
</dbReference>
<dbReference type="InterPro" id="IPR003284">
    <property type="entry name" value="Sal_SpvB"/>
</dbReference>
<sequence>MDTFNSILPSTRQRPNRTAEDASTSTASQTTPKPGVGNTNARSEPVQPSTGSPGNNTSSQVQAPSILSAPATATLNDVTGPSTGKGGGALRSIDQRFQFNPSSGTFSLSIPIQVSKARKDFQPLLELSYNSGSGNGPFGMGWQLGCGEIAAVTRKTSKGIPRYEEDSDIFIFGSAEDLVLLDDQPASAARTVAGESYHVQQYRPRVETSGFQVIERWTNLRDAGDVFWRSISSSNVTSIFGRNDQSRVFDETSPGRKRIFSWLFCESYDAYGNAMILTYNAENDVGVRDLPATSQTCEMSRDTGARQRARYLKSVKYANRTPSRDLETWDIVPRGLSSSSESEDEWLFEVVLDYGEHELLRPTTNLQKAWSVRRDPYSTYTSGFEVRSYRLCRRILMFHHMPEELGLQDYLVSSYLMKYDERETGSCLVSVTKEGHIWDQDAGRYETQSLPPLSLCYSSLAYTSTQDLQIQSTKPRLLSQLAASQAGATDLKAQWIDLNGEGTSGLLVQLDGVWYYDRNEGPLEDPSIDDPNSDGETSSSISSSVKTPDRVGFPDALANHPTNPVSGSNYFEDLDGNGLQNLVVLDENGRMKGYHERVEGDKWTNFCEMESVLNLDPNENMSLLRFDITGNGLTDLVLMDQSCGQVRWHESLGKKGYTPERRTQSCGRPVFWDSPNGRVTTLLADMSGDGMTDIVQLANGRVSYWPNLGYGQFGPEIVMNHSPVFDASDDSFDPHRVYLADVDGSGTTDLVYLPPSTGGAMIYRNHCGNGFLAPDFVSCFPQVSDPASVFVIDLLGKGTSCLCWVDAVSRDDVVIRYLDLNSPLLPNSHSASSPTVSKPNVLVSYDNGVGLRKTISYWPSTKFYLQDERAGRPWKTRIPFPIHVVRKVVDEDLITKSLRTSKYHYHDGYFDGHDREFRGFGMVEQWEHEVILLAGGNRYQKPTCHTKLWFHTGAMTLDLSPCVSETYGQPRIASKLPSDLSVPGVYESYRSLKGMQLRSEVFGLDGTTKAGNPYMVTENSYEVLQLQQPKSMRRPGVFRVQPRETLTLTYERAAANPLIRHEMILEHNVFGDVVRSLDIAYGIKRSLLADEASRAAQERGEVIYTQVEYTNPIKEPDAFYKPGVAEISTSRILGLPTRCVLDFQHVVTEDFTQYAVKPASSFDADSWYLDSMDTTEKTMIPLRQTRVIYRSKDMMKPLDPGVQESFSLIHQLFELTLTDSRRQTAYDLDNTIKLPPERTSTSILQDDGGLVDLDDDGNWWSPSSITLFGKSASKRIQLSTARESFFSPTLTIDAFGSQSLVQLDRLSLLPCRWTDAAGNVVEASNDYRVLEPVDTTDPNGNRVSVLHDSLGRTIAFAQMGKSDDMTGESLDDVSTEPIKSEELAAFAENPTKAVAAKFLGKAGKRWLLEDDRTANLTSVGGTEVRPRFQVSLFRADQPDCKGDIVMTVSYFNGYSRGIQDVGLATWKSSGAKKWRFSGSAAFDADGNTIQLHQQFFAAESLFMPHANLQTPVTTKFYDALGRSVGELHPDHAWTKIVYDNAWSMREFGRKDTILTTDPREDPDVGKYLRCLSTSLFLPSWYERQVASNNNHTVSAAKKSAKFANTPIVTHTDARTRVLVRTLTDGVVHSSLKLRYDIEGNKGMEIDALGRVAQRNWYDSSGHRIRFDNMESGTTRTFYDCLGASILLVDSSGATKRQVKDKLRRNLETWVMEPGAKKEIRWSRTFYGDEDSFSESSVLKRNQRGRVVCRYDQSGVQSFDQYDFRGNCTSSSTRLAAEYRSSFHCTPTMELEPETWTSTAAFDSMNREYYATDATGVITIRRFNTLASLESVSTSDMSGSAECSERVTNIEYTPDGFACRVQFDNGSTTVYTYDTETRQLANKRTWREKDSKALEDITYTYDVLGRISHIEDRSHQDVFFRNRRIDASNDYIYDSFGRLIKATGREMVNVDGDSAVISSSMTAGGPAAPMNGDHLTRYTETYEYDMADNILKVVHETSDAKTANWTRNYEYVDIKTSNRLSYTKFRGQEEHYTYDTVGSITSMSGHSKMQWDCFHRLKSSARQKVKTKGAASSGAKVGGNYGEEAELAPESRRLPETTYFIYNDDGQRVRKVTDRCSAEPGAQPRRLKETLYLDACDIHRKYEGLALSRDAAPRDLKLEVHTSVIKEHPASNTQFLMIERKLNTSPLLRYTVSTSLELDSESLIVSYEEYSPFGSPTVSYHGRSIEAPSRYRFASYLRDVETGFHYCQARYYVTSLGRWLSPDPLDTIDGPNLYAYVANDPINFHDPTGTMHIIHPMPVVPVAQEGTDAENNKGGCCKDCVQPCCKATLKHCSNQISTKCCTVAVVSGLGGFFSAWTFSTGPTASLEQNSLNLSVGFFTSVALGLAGSVLWDVVKPPLDTEKLKKDLEASQKKHEEDKRVIDSLILKNENSEKTIKEVTVANDVLSQQNQKLEADKRDVEEENRNLKDENTTLKDEKEVLRDKNNDLQSENAALKMENEVRKRQINGSGDGQNRVLSGHRKGRSLDSNRLKYE</sequence>
<dbReference type="PANTHER" id="PTHR32305:SF15">
    <property type="entry name" value="PROTEIN RHSA-RELATED"/>
    <property type="match status" value="1"/>
</dbReference>
<feature type="domain" description="Insecticide toxin TcdB middle/N-terminal" evidence="6">
    <location>
        <begin position="789"/>
        <end position="953"/>
    </location>
</feature>
<dbReference type="NCBIfam" id="TIGR03696">
    <property type="entry name" value="Rhs_assc_core"/>
    <property type="match status" value="1"/>
</dbReference>
<reference evidence="7" key="1">
    <citation type="submission" date="2022-10" db="EMBL/GenBank/DDBJ databases">
        <title>Determination and structural analysis of whole genome sequence of Sarocladium strictum F4-1.</title>
        <authorList>
            <person name="Hu L."/>
            <person name="Jiang Y."/>
        </authorList>
    </citation>
    <scope>NUCLEOTIDE SEQUENCE</scope>
    <source>
        <strain evidence="7">F4-1</strain>
    </source>
</reference>
<feature type="compositionally biased region" description="Basic and acidic residues" evidence="4">
    <location>
        <begin position="2522"/>
        <end position="2532"/>
    </location>
</feature>
<dbReference type="PRINTS" id="PR01341">
    <property type="entry name" value="SALSPVBPROT"/>
</dbReference>
<comment type="subcellular location">
    <subcellularLocation>
        <location evidence="1">Secreted</location>
    </subcellularLocation>
</comment>
<name>A0AA39GNL0_SARSR</name>
<dbReference type="Pfam" id="PF12255">
    <property type="entry name" value="TcdB_toxin_midC"/>
    <property type="match status" value="1"/>
</dbReference>
<dbReference type="Proteomes" id="UP001175261">
    <property type="component" value="Unassembled WGS sequence"/>
</dbReference>
<feature type="region of interest" description="Disordered" evidence="4">
    <location>
        <begin position="521"/>
        <end position="550"/>
    </location>
</feature>
<dbReference type="Gene3D" id="2.180.10.10">
    <property type="entry name" value="RHS repeat-associated core"/>
    <property type="match status" value="1"/>
</dbReference>
<feature type="region of interest" description="Disordered" evidence="4">
    <location>
        <begin position="2450"/>
        <end position="2532"/>
    </location>
</feature>
<evidence type="ECO:0000259" key="6">
    <source>
        <dbReference type="Pfam" id="PF12256"/>
    </source>
</evidence>
<feature type="region of interest" description="Disordered" evidence="4">
    <location>
        <begin position="2067"/>
        <end position="2088"/>
    </location>
</feature>
<dbReference type="PANTHER" id="PTHR32305">
    <property type="match status" value="1"/>
</dbReference>
<dbReference type="Pfam" id="PF03534">
    <property type="entry name" value="SpvB"/>
    <property type="match status" value="1"/>
</dbReference>
<comment type="caution">
    <text evidence="7">The sequence shown here is derived from an EMBL/GenBank/DDBJ whole genome shotgun (WGS) entry which is preliminary data.</text>
</comment>
<dbReference type="InterPro" id="IPR028994">
    <property type="entry name" value="Integrin_alpha_N"/>
</dbReference>
<evidence type="ECO:0000256" key="1">
    <source>
        <dbReference type="ARBA" id="ARBA00004613"/>
    </source>
</evidence>
<evidence type="ECO:0000256" key="4">
    <source>
        <dbReference type="SAM" id="MobiDB-lite"/>
    </source>
</evidence>
<evidence type="ECO:0008006" key="9">
    <source>
        <dbReference type="Google" id="ProtNLM"/>
    </source>
</evidence>
<keyword evidence="3" id="KW-0843">Virulence</keyword>
<feature type="compositionally biased region" description="Basic and acidic residues" evidence="4">
    <location>
        <begin position="2451"/>
        <end position="2484"/>
    </location>
</feature>
<accession>A0AA39GNL0</accession>
<proteinExistence type="predicted"/>
<protein>
    <recommendedName>
        <fullName evidence="9">SpvB-domain-containing protein</fullName>
    </recommendedName>
</protein>
<evidence type="ECO:0000259" key="5">
    <source>
        <dbReference type="Pfam" id="PF12255"/>
    </source>
</evidence>
<gene>
    <name evidence="7" type="ORF">NLU13_0188</name>
</gene>
<dbReference type="GO" id="GO:0005737">
    <property type="term" value="C:cytoplasm"/>
    <property type="evidence" value="ECO:0007669"/>
    <property type="project" value="InterPro"/>
</dbReference>
<evidence type="ECO:0000256" key="3">
    <source>
        <dbReference type="ARBA" id="ARBA00023026"/>
    </source>
</evidence>
<feature type="compositionally biased region" description="Acidic residues" evidence="4">
    <location>
        <begin position="522"/>
        <end position="533"/>
    </location>
</feature>